<proteinExistence type="predicted"/>
<reference evidence="1" key="1">
    <citation type="journal article" date="2007" name="Science">
        <title>Draft genome of the filarial nematode parasite Brugia malayi.</title>
        <authorList>
            <person name="Ghedin E."/>
            <person name="Wang S."/>
            <person name="Spiro D."/>
            <person name="Caler E."/>
            <person name="Zhao Q."/>
            <person name="Crabtree J."/>
            <person name="Allen J.E."/>
            <person name="Delcher A.L."/>
            <person name="Guiliano D.B."/>
            <person name="Miranda-Saavedra D."/>
            <person name="Angiuoli S.V."/>
            <person name="Creasy T."/>
            <person name="Amedeo P."/>
            <person name="Haas B."/>
            <person name="El-Sayed N.M."/>
            <person name="Wortman J.R."/>
            <person name="Feldblyum T."/>
            <person name="Tallon L."/>
            <person name="Schatz M."/>
            <person name="Shumway M."/>
            <person name="Koo H."/>
            <person name="Salzberg S.L."/>
            <person name="Schobel S."/>
            <person name="Pertea M."/>
            <person name="Pop M."/>
            <person name="White O."/>
            <person name="Barton G.J."/>
            <person name="Carlow C.K."/>
            <person name="Crawford M.J."/>
            <person name="Daub J."/>
            <person name="Dimmic M.W."/>
            <person name="Estes C.F."/>
            <person name="Foster J.M."/>
            <person name="Ganatra M."/>
            <person name="Gregory W.F."/>
            <person name="Johnson N.M."/>
            <person name="Jin J."/>
            <person name="Komuniecki R."/>
            <person name="Korf I."/>
            <person name="Kumar S."/>
            <person name="Laney S."/>
            <person name="Li B.W."/>
            <person name="Li W."/>
            <person name="Lindblom T.H."/>
            <person name="Lustigman S."/>
            <person name="Ma D."/>
            <person name="Maina C.V."/>
            <person name="Martin D.M."/>
            <person name="McCarter J.P."/>
            <person name="McReynolds L."/>
            <person name="Mitreva M."/>
            <person name="Nutman T.B."/>
            <person name="Parkinson J."/>
            <person name="Peregrin-Alvarez J.M."/>
            <person name="Poole C."/>
            <person name="Ren Q."/>
            <person name="Saunders L."/>
            <person name="Sluder A.E."/>
            <person name="Smith K."/>
            <person name="Stanke M."/>
            <person name="Unnasch T.R."/>
            <person name="Ware J."/>
            <person name="Wei A.D."/>
            <person name="Weil G."/>
            <person name="Williams D.J."/>
            <person name="Zhang Y."/>
            <person name="Williams S.A."/>
            <person name="Fraser-Liggett C."/>
            <person name="Slatko B."/>
            <person name="Blaxter M.L."/>
            <person name="Scott A.L."/>
        </authorList>
    </citation>
    <scope>NUCLEOTIDE SEQUENCE</scope>
    <source>
        <strain evidence="1">FR3</strain>
    </source>
</reference>
<evidence type="ECO:0000313" key="1">
    <source>
        <dbReference type="EMBL" id="CDP98411.1"/>
    </source>
</evidence>
<sequence>RSRLCLVDLGLGERTSKGDVQAMTMPVITNLLVALFQGQRYLPSRFLLHSLSILTTIVIKFITFAQVKASLLFASLSDRVSESENILQMMSKIQRAAKPRKTHRVSLIMIINLVRRKMHFFHVLLEEQMQSKD</sequence>
<dbReference type="AlphaFoldDB" id="A0A0J9XZ73"/>
<reference evidence="1" key="2">
    <citation type="submission" date="2012-12" db="EMBL/GenBank/DDBJ databases">
        <authorList>
            <person name="Gao Y.W."/>
            <person name="Fan S.T."/>
            <person name="Sun H.T."/>
            <person name="Wang Z."/>
            <person name="Gao X.L."/>
            <person name="Li Y.G."/>
            <person name="Wang T.C."/>
            <person name="Zhang K."/>
            <person name="Xu W.W."/>
            <person name="Yu Z.J."/>
            <person name="Xia X.Z."/>
        </authorList>
    </citation>
    <scope>NUCLEOTIDE SEQUENCE</scope>
    <source>
        <strain evidence="1">FR3</strain>
    </source>
</reference>
<organism evidence="1">
    <name type="scientific">Brugia malayi</name>
    <name type="common">Filarial nematode worm</name>
    <dbReference type="NCBI Taxonomy" id="6279"/>
    <lineage>
        <taxon>Eukaryota</taxon>
        <taxon>Metazoa</taxon>
        <taxon>Ecdysozoa</taxon>
        <taxon>Nematoda</taxon>
        <taxon>Chromadorea</taxon>
        <taxon>Rhabditida</taxon>
        <taxon>Spirurina</taxon>
        <taxon>Spiruromorpha</taxon>
        <taxon>Filarioidea</taxon>
        <taxon>Onchocercidae</taxon>
        <taxon>Brugia</taxon>
    </lineage>
</organism>
<protein>
    <submittedName>
        <fullName evidence="1">Bm5022</fullName>
    </submittedName>
</protein>
<name>A0A0J9XZ73_BRUMA</name>
<accession>A0A0J9XZ73</accession>
<dbReference type="EMBL" id="LN856998">
    <property type="protein sequence ID" value="CDP98411.1"/>
    <property type="molecule type" value="Genomic_DNA"/>
</dbReference>
<feature type="non-terminal residue" evidence="1">
    <location>
        <position position="1"/>
    </location>
</feature>
<gene>
    <name evidence="1" type="ORF">Bm5022</name>
    <name evidence="1" type="ORF">BM_Bm5022</name>
</gene>